<dbReference type="PANTHER" id="PTHR42208">
    <property type="entry name" value="HEAVY METAL TRANSPORTER-RELATED"/>
    <property type="match status" value="1"/>
</dbReference>
<dbReference type="InterPro" id="IPR039447">
    <property type="entry name" value="UreH-like_TM_dom"/>
</dbReference>
<feature type="transmembrane region" description="Helical" evidence="1">
    <location>
        <begin position="133"/>
        <end position="154"/>
    </location>
</feature>
<dbReference type="OrthoDB" id="9798690at2"/>
<organism evidence="3 4">
    <name type="scientific">Rivihabitans pingtungensis</name>
    <dbReference type="NCBI Taxonomy" id="1054498"/>
    <lineage>
        <taxon>Bacteria</taxon>
        <taxon>Pseudomonadati</taxon>
        <taxon>Pseudomonadota</taxon>
        <taxon>Betaproteobacteria</taxon>
        <taxon>Neisseriales</taxon>
        <taxon>Aquaspirillaceae</taxon>
        <taxon>Rivihabitans</taxon>
    </lineage>
</organism>
<sequence length="220" mass="23291">MQDFNLAALFMLGFLAGGHCLGMCGGIVAALSLQQRQARSHWLLMLAYNTGRLSSYSLVGALVGGIGGLGIASLNIAALQHLLYALANLLLIAMGLYLMGISAFITQIERLGKPLWRIVQPAMQKLLPVRSPWQGLLVGALWGWLPCGMVYTASLSALASGSAQQGALTMLAFGLGTLPNLLAMGAFAEALRSLSRQPLVRWTSGGLICALGLWRLAQVL</sequence>
<keyword evidence="1" id="KW-0472">Membrane</keyword>
<name>A0A318KSY0_9NEIS</name>
<comment type="caution">
    <text evidence="3">The sequence shown here is derived from an EMBL/GenBank/DDBJ whole genome shotgun (WGS) entry which is preliminary data.</text>
</comment>
<dbReference type="PANTHER" id="PTHR42208:SF1">
    <property type="entry name" value="HEAVY METAL TRANSPORTER"/>
    <property type="match status" value="1"/>
</dbReference>
<feature type="transmembrane region" description="Helical" evidence="1">
    <location>
        <begin position="6"/>
        <end position="33"/>
    </location>
</feature>
<proteinExistence type="predicted"/>
<keyword evidence="4" id="KW-1185">Reference proteome</keyword>
<keyword evidence="1" id="KW-0812">Transmembrane</keyword>
<evidence type="ECO:0000259" key="2">
    <source>
        <dbReference type="Pfam" id="PF13386"/>
    </source>
</evidence>
<dbReference type="Pfam" id="PF13386">
    <property type="entry name" value="DsbD_2"/>
    <property type="match status" value="1"/>
</dbReference>
<dbReference type="AlphaFoldDB" id="A0A318KSY0"/>
<dbReference type="Proteomes" id="UP000247555">
    <property type="component" value="Unassembled WGS sequence"/>
</dbReference>
<feature type="transmembrane region" description="Helical" evidence="1">
    <location>
        <begin position="82"/>
        <end position="105"/>
    </location>
</feature>
<accession>A0A318KSY0</accession>
<feature type="transmembrane region" description="Helical" evidence="1">
    <location>
        <begin position="166"/>
        <end position="187"/>
    </location>
</feature>
<dbReference type="RefSeq" id="WP_110391852.1">
    <property type="nucleotide sequence ID" value="NZ_CALCOA010000118.1"/>
</dbReference>
<feature type="domain" description="Urease accessory protein UreH-like transmembrane" evidence="2">
    <location>
        <begin position="8"/>
        <end position="214"/>
    </location>
</feature>
<reference evidence="3 4" key="1">
    <citation type="submission" date="2018-05" db="EMBL/GenBank/DDBJ databases">
        <title>Genomic Encyclopedia of Type Strains, Phase IV (KMG-IV): sequencing the most valuable type-strain genomes for metagenomic binning, comparative biology and taxonomic classification.</title>
        <authorList>
            <person name="Goeker M."/>
        </authorList>
    </citation>
    <scope>NUCLEOTIDE SEQUENCE [LARGE SCALE GENOMIC DNA]</scope>
    <source>
        <strain evidence="3 4">DSM 29661</strain>
    </source>
</reference>
<protein>
    <recommendedName>
        <fullName evidence="2">Urease accessory protein UreH-like transmembrane domain-containing protein</fullName>
    </recommendedName>
</protein>
<dbReference type="EMBL" id="QJKI01000025">
    <property type="protein sequence ID" value="PXX75782.1"/>
    <property type="molecule type" value="Genomic_DNA"/>
</dbReference>
<evidence type="ECO:0000256" key="1">
    <source>
        <dbReference type="SAM" id="Phobius"/>
    </source>
</evidence>
<gene>
    <name evidence="3" type="ORF">DFR34_12519</name>
</gene>
<feature type="transmembrane region" description="Helical" evidence="1">
    <location>
        <begin position="53"/>
        <end position="76"/>
    </location>
</feature>
<evidence type="ECO:0000313" key="4">
    <source>
        <dbReference type="Proteomes" id="UP000247555"/>
    </source>
</evidence>
<evidence type="ECO:0000313" key="3">
    <source>
        <dbReference type="EMBL" id="PXX75782.1"/>
    </source>
</evidence>
<keyword evidence="1" id="KW-1133">Transmembrane helix</keyword>